<keyword evidence="8" id="KW-0902">Two-component regulatory system</keyword>
<dbReference type="EC" id="2.7.13.3" evidence="2"/>
<evidence type="ECO:0000313" key="10">
    <source>
        <dbReference type="EMBL" id="QLL63950.1"/>
    </source>
</evidence>
<evidence type="ECO:0000313" key="11">
    <source>
        <dbReference type="Proteomes" id="UP000510721"/>
    </source>
</evidence>
<dbReference type="Proteomes" id="UP000510721">
    <property type="component" value="Plasmid pEmeITTGR7a"/>
</dbReference>
<geneLocation type="plasmid" evidence="11">
    <name>pemeittgr7a</name>
</geneLocation>
<comment type="catalytic activity">
    <reaction evidence="1">
        <text>ATP + protein L-histidine = ADP + protein N-phospho-L-histidine.</text>
        <dbReference type="EC" id="2.7.13.3"/>
    </reaction>
</comment>
<dbReference type="SMART" id="SM00387">
    <property type="entry name" value="HATPase_c"/>
    <property type="match status" value="1"/>
</dbReference>
<accession>A0A859QMP3</accession>
<keyword evidence="7" id="KW-0067">ATP-binding</keyword>
<dbReference type="PRINTS" id="PR00344">
    <property type="entry name" value="BCTRLSENSOR"/>
</dbReference>
<dbReference type="GO" id="GO:0000160">
    <property type="term" value="P:phosphorelay signal transduction system"/>
    <property type="evidence" value="ECO:0007669"/>
    <property type="project" value="UniProtKB-KW"/>
</dbReference>
<organism evidence="10 11">
    <name type="scientific">Sinorhizobium mexicanum</name>
    <dbReference type="NCBI Taxonomy" id="375549"/>
    <lineage>
        <taxon>Bacteria</taxon>
        <taxon>Pseudomonadati</taxon>
        <taxon>Pseudomonadota</taxon>
        <taxon>Alphaproteobacteria</taxon>
        <taxon>Hyphomicrobiales</taxon>
        <taxon>Rhizobiaceae</taxon>
        <taxon>Sinorhizobium/Ensifer group</taxon>
        <taxon>Sinorhizobium</taxon>
    </lineage>
</organism>
<evidence type="ECO:0000256" key="2">
    <source>
        <dbReference type="ARBA" id="ARBA00012438"/>
    </source>
</evidence>
<evidence type="ECO:0000256" key="4">
    <source>
        <dbReference type="ARBA" id="ARBA00022679"/>
    </source>
</evidence>
<reference evidence="10 11" key="1">
    <citation type="submission" date="2019-06" db="EMBL/GenBank/DDBJ databases">
        <title>Complete genome sequence of Ensifer mexicanus ITTG R7 isolated from nodules of Acacia angustissima (Mill.) Kuntze.</title>
        <authorList>
            <person name="Rincon-Rosales R."/>
            <person name="Rogel M.A."/>
            <person name="Guerrero G."/>
            <person name="Rincon-Molina C.I."/>
            <person name="Lopez-Lopez A."/>
            <person name="Martinez-Romero E."/>
        </authorList>
    </citation>
    <scope>NUCLEOTIDE SEQUENCE [LARGE SCALE GENOMIC DNA]</scope>
    <source>
        <strain evidence="10 11">ITTG R7</strain>
        <plasmid evidence="11">pemeittgr7a</plasmid>
    </source>
</reference>
<dbReference type="KEGG" id="emx:FKV68_20925"/>
<dbReference type="SUPFAM" id="SSF55874">
    <property type="entry name" value="ATPase domain of HSP90 chaperone/DNA topoisomerase II/histidine kinase"/>
    <property type="match status" value="1"/>
</dbReference>
<dbReference type="InterPro" id="IPR005467">
    <property type="entry name" value="His_kinase_dom"/>
</dbReference>
<evidence type="ECO:0000256" key="7">
    <source>
        <dbReference type="ARBA" id="ARBA00022840"/>
    </source>
</evidence>
<dbReference type="GO" id="GO:0005524">
    <property type="term" value="F:ATP binding"/>
    <property type="evidence" value="ECO:0007669"/>
    <property type="project" value="UniProtKB-KW"/>
</dbReference>
<keyword evidence="5" id="KW-0547">Nucleotide-binding</keyword>
<dbReference type="PANTHER" id="PTHR43065">
    <property type="entry name" value="SENSOR HISTIDINE KINASE"/>
    <property type="match status" value="1"/>
</dbReference>
<protein>
    <recommendedName>
        <fullName evidence="2">histidine kinase</fullName>
        <ecNumber evidence="2">2.7.13.3</ecNumber>
    </recommendedName>
</protein>
<name>A0A859QMP3_9HYPH</name>
<keyword evidence="10" id="KW-0614">Plasmid</keyword>
<keyword evidence="4" id="KW-0808">Transferase</keyword>
<sequence>MIDRIREQIKKAPLRKERFDLNAAINEVVILVRSVTNRNGVSVQTRLSAELVPVLGDHVQLQQALLNLILNAAEAMGLVEEGPRELLISTEQNLAGVLVAVRDSGPGIDSVRLDRVFDAFYTTKSSGTGMGLSICGSIIHAHGGKLWAEANEPRDAVFQFTLSGADGELTSPLQVGHRTSELRKRIG</sequence>
<dbReference type="EMBL" id="CP041239">
    <property type="protein sequence ID" value="QLL63950.1"/>
    <property type="molecule type" value="Genomic_DNA"/>
</dbReference>
<evidence type="ECO:0000256" key="5">
    <source>
        <dbReference type="ARBA" id="ARBA00022741"/>
    </source>
</evidence>
<keyword evidence="3" id="KW-0597">Phosphoprotein</keyword>
<evidence type="ECO:0000256" key="3">
    <source>
        <dbReference type="ARBA" id="ARBA00022553"/>
    </source>
</evidence>
<dbReference type="GO" id="GO:0004673">
    <property type="term" value="F:protein histidine kinase activity"/>
    <property type="evidence" value="ECO:0007669"/>
    <property type="project" value="UniProtKB-EC"/>
</dbReference>
<proteinExistence type="predicted"/>
<feature type="domain" description="Histidine kinase" evidence="9">
    <location>
        <begin position="1"/>
        <end position="166"/>
    </location>
</feature>
<dbReference type="InterPro" id="IPR036890">
    <property type="entry name" value="HATPase_C_sf"/>
</dbReference>
<dbReference type="Gene3D" id="3.30.565.10">
    <property type="entry name" value="Histidine kinase-like ATPase, C-terminal domain"/>
    <property type="match status" value="1"/>
</dbReference>
<dbReference type="PANTHER" id="PTHR43065:SF10">
    <property type="entry name" value="PEROXIDE STRESS-ACTIVATED HISTIDINE KINASE MAK3"/>
    <property type="match status" value="1"/>
</dbReference>
<dbReference type="PROSITE" id="PS50109">
    <property type="entry name" value="HIS_KIN"/>
    <property type="match status" value="1"/>
</dbReference>
<evidence type="ECO:0000256" key="1">
    <source>
        <dbReference type="ARBA" id="ARBA00000085"/>
    </source>
</evidence>
<keyword evidence="11" id="KW-1185">Reference proteome</keyword>
<dbReference type="AlphaFoldDB" id="A0A859QMP3"/>
<dbReference type="InterPro" id="IPR004358">
    <property type="entry name" value="Sig_transdc_His_kin-like_C"/>
</dbReference>
<gene>
    <name evidence="10" type="ORF">FKV68_20925</name>
</gene>
<evidence type="ECO:0000256" key="6">
    <source>
        <dbReference type="ARBA" id="ARBA00022777"/>
    </source>
</evidence>
<evidence type="ECO:0000256" key="8">
    <source>
        <dbReference type="ARBA" id="ARBA00023012"/>
    </source>
</evidence>
<evidence type="ECO:0000259" key="9">
    <source>
        <dbReference type="PROSITE" id="PS50109"/>
    </source>
</evidence>
<dbReference type="Pfam" id="PF02518">
    <property type="entry name" value="HATPase_c"/>
    <property type="match status" value="1"/>
</dbReference>
<dbReference type="InterPro" id="IPR003594">
    <property type="entry name" value="HATPase_dom"/>
</dbReference>
<keyword evidence="6" id="KW-0418">Kinase</keyword>